<comment type="caution">
    <text evidence="5">The sequence shown here is derived from an EMBL/GenBank/DDBJ whole genome shotgun (WGS) entry which is preliminary data.</text>
</comment>
<dbReference type="PANTHER" id="PTHR38340:SF1">
    <property type="entry name" value="S-LAYER PROTEIN"/>
    <property type="match status" value="1"/>
</dbReference>
<feature type="compositionally biased region" description="Polar residues" evidence="3">
    <location>
        <begin position="384"/>
        <end position="408"/>
    </location>
</feature>
<evidence type="ECO:0000256" key="3">
    <source>
        <dbReference type="SAM" id="MobiDB-lite"/>
    </source>
</evidence>
<evidence type="ECO:0000313" key="5">
    <source>
        <dbReference type="EMBL" id="MPR24544.1"/>
    </source>
</evidence>
<evidence type="ECO:0000256" key="2">
    <source>
        <dbReference type="ARBA" id="ARBA00022525"/>
    </source>
</evidence>
<dbReference type="InterPro" id="IPR011049">
    <property type="entry name" value="Serralysin-like_metalloprot_C"/>
</dbReference>
<sequence>MANYVYDSPDDLPLPGADALIQLADTIAGSTIIDMMLESATGTVFQASSKQRVTVGSNGSVKGDTYGLHLLGIDSSVLNDGVIGQIAATASDFTTDVGIRFSGAGLGSVTNFQTIKGAVGIEIAATSAAARLDLLNSGTIETTGLAVIGGQGGDRIINTNALKTTSVTPGAVALDLGAGDDLYDGRSGTVVGIIKLGDDNDVAYGGSGSETFSGGKGSNIIDGGAGDDTFVVGDGYNTINGASGTDTVDYSNATSVSTPPSGFTINLGSNSAYGNGYADALTNIENVIGSAYADTITGAFLSNNIKGGSGDDTLDGGSGDDTLDGGSGNNTAKFTGSTAAIVDLSNLQPHNTGYGNDKLIDIQNLEGGSGGDQLKGDQHANRLDGNSGNDILTGQAGNDTLQGESGNDTLEGGAGNDMLDGGSGADTAVFSGARDNYIIVTDTNGVTITDKTGQDGTDLLKDIRFAQFGDQTVALVNGNPTSISPSGASVSESSVIGATVATLFGSDPDGDSLTFSLIADAGGLFGISDGKLIVRNALNYETATQHIVTVKASDGWGGEFTKSLTITVRNNTAETTPIVKSGTAAADQLVGEAGNDRLFGLDGNDALFGENGADTLNGGTGNDTLSGGIDADTLNGGAGNDTLFGGTEKDVFVFDHKLSVKSNLDYVQDFLPKDDIIHLSRKIFSKISKGTLSSKAFVVGDHFKDKDDRILYLKSAGALFYDPDGSGSAKPIQFANISKKLPITHKDFLIF</sequence>
<name>A0A5N7MEK3_9HYPH</name>
<reference evidence="5 6" key="1">
    <citation type="journal article" date="2019" name="Syst. Appl. Microbiol.">
        <title>Microvirga tunisiensis sp. nov., a root nodule symbiotic bacterium isolated from Lupinus micranthus and L. luteus grown in Northern Tunisia.</title>
        <authorList>
            <person name="Msaddak A."/>
            <person name="Rejili M."/>
            <person name="Duran D."/>
            <person name="Mars M."/>
            <person name="Palacios J.M."/>
            <person name="Ruiz-Argueso T."/>
            <person name="Rey L."/>
            <person name="Imperial J."/>
        </authorList>
    </citation>
    <scope>NUCLEOTIDE SEQUENCE [LARGE SCALE GENOMIC DNA]</scope>
    <source>
        <strain evidence="5 6">Lmie10</strain>
    </source>
</reference>
<feature type="region of interest" description="Disordered" evidence="3">
    <location>
        <begin position="309"/>
        <end position="330"/>
    </location>
</feature>
<dbReference type="EMBL" id="VOSK01000007">
    <property type="protein sequence ID" value="MPR24544.1"/>
    <property type="molecule type" value="Genomic_DNA"/>
</dbReference>
<dbReference type="GO" id="GO:0005576">
    <property type="term" value="C:extracellular region"/>
    <property type="evidence" value="ECO:0007669"/>
    <property type="project" value="UniProtKB-SubCell"/>
</dbReference>
<dbReference type="InterPro" id="IPR001343">
    <property type="entry name" value="Hemolysn_Ca-bd"/>
</dbReference>
<evidence type="ECO:0000256" key="1">
    <source>
        <dbReference type="ARBA" id="ARBA00004613"/>
    </source>
</evidence>
<dbReference type="GO" id="GO:0016020">
    <property type="term" value="C:membrane"/>
    <property type="evidence" value="ECO:0007669"/>
    <property type="project" value="InterPro"/>
</dbReference>
<keyword evidence="2" id="KW-0964">Secreted</keyword>
<dbReference type="Gene3D" id="2.60.40.60">
    <property type="entry name" value="Cadherins"/>
    <property type="match status" value="1"/>
</dbReference>
<evidence type="ECO:0000313" key="6">
    <source>
        <dbReference type="Proteomes" id="UP000403266"/>
    </source>
</evidence>
<keyword evidence="6" id="KW-1185">Reference proteome</keyword>
<evidence type="ECO:0000259" key="4">
    <source>
        <dbReference type="PROSITE" id="PS50268"/>
    </source>
</evidence>
<dbReference type="CDD" id="cd11304">
    <property type="entry name" value="Cadherin_repeat"/>
    <property type="match status" value="1"/>
</dbReference>
<comment type="subcellular location">
    <subcellularLocation>
        <location evidence="1">Secreted</location>
    </subcellularLocation>
</comment>
<dbReference type="InterPro" id="IPR018511">
    <property type="entry name" value="Hemolysin-typ_Ca-bd_CS"/>
</dbReference>
<dbReference type="PROSITE" id="PS00330">
    <property type="entry name" value="HEMOLYSIN_CALCIUM"/>
    <property type="match status" value="4"/>
</dbReference>
<gene>
    <name evidence="5" type="ORF">FS320_04680</name>
</gene>
<dbReference type="GO" id="GO:0007156">
    <property type="term" value="P:homophilic cell adhesion via plasma membrane adhesion molecules"/>
    <property type="evidence" value="ECO:0007669"/>
    <property type="project" value="InterPro"/>
</dbReference>
<organism evidence="5 6">
    <name type="scientific">Microvirga tunisiensis</name>
    <dbReference type="NCBI Taxonomy" id="2108360"/>
    <lineage>
        <taxon>Bacteria</taxon>
        <taxon>Pseudomonadati</taxon>
        <taxon>Pseudomonadota</taxon>
        <taxon>Alphaproteobacteria</taxon>
        <taxon>Hyphomicrobiales</taxon>
        <taxon>Methylobacteriaceae</taxon>
        <taxon>Microvirga</taxon>
    </lineage>
</organism>
<dbReference type="GO" id="GO:0005509">
    <property type="term" value="F:calcium ion binding"/>
    <property type="evidence" value="ECO:0007669"/>
    <property type="project" value="InterPro"/>
</dbReference>
<dbReference type="Pfam" id="PF00353">
    <property type="entry name" value="HemolysinCabind"/>
    <property type="match status" value="6"/>
</dbReference>
<dbReference type="PRINTS" id="PR00313">
    <property type="entry name" value="CABNDNGRPT"/>
</dbReference>
<dbReference type="OrthoDB" id="8019836at2"/>
<dbReference type="PANTHER" id="PTHR38340">
    <property type="entry name" value="S-LAYER PROTEIN"/>
    <property type="match status" value="1"/>
</dbReference>
<dbReference type="SUPFAM" id="SSF51120">
    <property type="entry name" value="beta-Roll"/>
    <property type="match status" value="4"/>
</dbReference>
<proteinExistence type="predicted"/>
<dbReference type="Proteomes" id="UP000403266">
    <property type="component" value="Unassembled WGS sequence"/>
</dbReference>
<dbReference type="AlphaFoldDB" id="A0A5N7MEK3"/>
<dbReference type="InterPro" id="IPR050557">
    <property type="entry name" value="RTX_toxin/Mannuronan_C5-epim"/>
</dbReference>
<feature type="region of interest" description="Disordered" evidence="3">
    <location>
        <begin position="369"/>
        <end position="420"/>
    </location>
</feature>
<dbReference type="InterPro" id="IPR015919">
    <property type="entry name" value="Cadherin-like_sf"/>
</dbReference>
<feature type="domain" description="Cadherin" evidence="4">
    <location>
        <begin position="482"/>
        <end position="579"/>
    </location>
</feature>
<dbReference type="RefSeq" id="WP_152709769.1">
    <property type="nucleotide sequence ID" value="NZ_VOSJ01000008.1"/>
</dbReference>
<dbReference type="SUPFAM" id="SSF49313">
    <property type="entry name" value="Cadherin-like"/>
    <property type="match status" value="1"/>
</dbReference>
<dbReference type="Gene3D" id="2.150.10.10">
    <property type="entry name" value="Serralysin-like metalloprotease, C-terminal"/>
    <property type="match status" value="2"/>
</dbReference>
<dbReference type="PROSITE" id="PS50268">
    <property type="entry name" value="CADHERIN_2"/>
    <property type="match status" value="1"/>
</dbReference>
<dbReference type="InterPro" id="IPR002126">
    <property type="entry name" value="Cadherin-like_dom"/>
</dbReference>
<accession>A0A5N7MEK3</accession>
<protein>
    <recommendedName>
        <fullName evidence="4">Cadherin domain-containing protein</fullName>
    </recommendedName>
</protein>